<keyword evidence="1" id="KW-0732">Signal</keyword>
<dbReference type="GeneID" id="24424992"/>
<feature type="chain" id="PRO_5012210134" description="Hyphally-regulated cell wall protein N-terminal domain-containing protein" evidence="1">
    <location>
        <begin position="19"/>
        <end position="271"/>
    </location>
</feature>
<accession>A0A1R4ABM5</accession>
<reference evidence="2 3" key="2">
    <citation type="journal article" date="2013" name="PLoS ONE">
        <title>Whole genome mapping and re-organization of the nuclear and mitochondrial genomes of Babesia microti isolates.</title>
        <authorList>
            <person name="Cornillot E."/>
            <person name="Dassouli A."/>
            <person name="Garg A."/>
            <person name="Pachikara N."/>
            <person name="Randazzo S."/>
            <person name="Depoix D."/>
            <person name="Carcy B."/>
            <person name="Delbecq S."/>
            <person name="Frutos R."/>
            <person name="Silva J.C."/>
            <person name="Sutton R."/>
            <person name="Krause P.J."/>
            <person name="Mamoun C.B."/>
        </authorList>
    </citation>
    <scope>NUCLEOTIDE SEQUENCE [LARGE SCALE GENOMIC DNA]</scope>
    <source>
        <strain evidence="2 3">RI</strain>
    </source>
</reference>
<evidence type="ECO:0000256" key="1">
    <source>
        <dbReference type="SAM" id="SignalP"/>
    </source>
</evidence>
<keyword evidence="3" id="KW-1185">Reference proteome</keyword>
<reference evidence="2 3" key="3">
    <citation type="journal article" date="2016" name="Sci. Rep.">
        <title>Genome-wide diversity and gene expression profiling of Babesia microti isolates identify polymorphic genes that mediate host-pathogen interactions.</title>
        <authorList>
            <person name="Silva J.C."/>
            <person name="Cornillot E."/>
            <person name="McCracken C."/>
            <person name="Usmani-Brown S."/>
            <person name="Dwivedi A."/>
            <person name="Ifeonu O.O."/>
            <person name="Crabtree J."/>
            <person name="Gotia H.T."/>
            <person name="Virji A.Z."/>
            <person name="Reynes C."/>
            <person name="Colinge J."/>
            <person name="Kumar V."/>
            <person name="Lawres L."/>
            <person name="Pazzi J.E."/>
            <person name="Pablo J.V."/>
            <person name="Hung C."/>
            <person name="Brancato J."/>
            <person name="Kumari P."/>
            <person name="Orvis J."/>
            <person name="Tretina K."/>
            <person name="Chibucos M."/>
            <person name="Ott S."/>
            <person name="Sadzewicz L."/>
            <person name="Sengamalay N."/>
            <person name="Shetty A.C."/>
            <person name="Su Q."/>
            <person name="Tallon L."/>
            <person name="Fraser C.M."/>
            <person name="Frutos R."/>
            <person name="Molina D.M."/>
            <person name="Krause P.J."/>
            <person name="Ben Mamoun C."/>
        </authorList>
    </citation>
    <scope>NUCLEOTIDE SEQUENCE [LARGE SCALE GENOMIC DNA]</scope>
    <source>
        <strain evidence="2 3">RI</strain>
    </source>
</reference>
<feature type="signal peptide" evidence="1">
    <location>
        <begin position="1"/>
        <end position="18"/>
    </location>
</feature>
<sequence>MVLVYLCTLFSLLQNSSATIGEFPIAKGKVQMQHLEIAKDRNSTATILFNGNKSYAIGTDSFDTFTISQDGSPIISVNTLDNITLNMESLSARNIDLYGDFKILGTPQFKTVIIESFFQSQVNGWVYSITNAPVDNNMITQCGGQYILGGFGKLAMGEIYKVFTDIPPHKLLRIKANVHFIDRWAGESCYLKMDIGKDGSMEYVWTERNYNSDSAINICGGTQGESKFSVNVDVTIPHTSNSVKLAFGSTVQHENKMVQSWGISIVEIIIR</sequence>
<gene>
    <name evidence="2" type="ORF">BMR1_03g01770</name>
</gene>
<dbReference type="EMBL" id="LN871598">
    <property type="protein sequence ID" value="SJK86380.1"/>
    <property type="molecule type" value="Genomic_DNA"/>
</dbReference>
<dbReference type="PANTHER" id="PTHR39767">
    <property type="entry name" value="CALCIUM/CALMODULIN-BINDING MEMBRANE PROTEIN PCM4-RELATED"/>
    <property type="match status" value="1"/>
</dbReference>
<dbReference type="PANTHER" id="PTHR39767:SF2">
    <property type="entry name" value="CHROMOSOME UNDETERMINED SCAFFOLD_1, WHOLE GENOME SHOTGUN SEQUENCE"/>
    <property type="match status" value="1"/>
</dbReference>
<dbReference type="RefSeq" id="XP_021338542.1">
    <property type="nucleotide sequence ID" value="XM_021481968.1"/>
</dbReference>
<name>A0A1R4ABM5_BABMR</name>
<dbReference type="AlphaFoldDB" id="A0A1R4ABM5"/>
<organism evidence="2 3">
    <name type="scientific">Babesia microti (strain RI)</name>
    <dbReference type="NCBI Taxonomy" id="1133968"/>
    <lineage>
        <taxon>Eukaryota</taxon>
        <taxon>Sar</taxon>
        <taxon>Alveolata</taxon>
        <taxon>Apicomplexa</taxon>
        <taxon>Aconoidasida</taxon>
        <taxon>Piroplasmida</taxon>
        <taxon>Babesiidae</taxon>
        <taxon>Babesia</taxon>
    </lineage>
</organism>
<protein>
    <recommendedName>
        <fullName evidence="4">Hyphally-regulated cell wall protein N-terminal domain-containing protein</fullName>
    </recommendedName>
</protein>
<dbReference type="VEuPathDB" id="PiroplasmaDB:BMR1_03g01770"/>
<evidence type="ECO:0000313" key="3">
    <source>
        <dbReference type="Proteomes" id="UP000002899"/>
    </source>
</evidence>
<dbReference type="Proteomes" id="UP000002899">
    <property type="component" value="Chromosome III"/>
</dbReference>
<evidence type="ECO:0008006" key="4">
    <source>
        <dbReference type="Google" id="ProtNLM"/>
    </source>
</evidence>
<proteinExistence type="predicted"/>
<dbReference type="OrthoDB" id="397220at2759"/>
<dbReference type="KEGG" id="bmic:BMR1_03g01770"/>
<reference evidence="2 3" key="1">
    <citation type="journal article" date="2012" name="Nucleic Acids Res.">
        <title>Sequencing of the smallest Apicomplexan genome from the human pathogen Babesia microti.</title>
        <authorList>
            <person name="Cornillot E."/>
            <person name="Hadj-Kaddour K."/>
            <person name="Dassouli A."/>
            <person name="Noel B."/>
            <person name="Ranwez V."/>
            <person name="Vacherie B."/>
            <person name="Augagneur Y."/>
            <person name="Bres V."/>
            <person name="Duclos A."/>
            <person name="Randazzo S."/>
            <person name="Carcy B."/>
            <person name="Debierre-Grockiego F."/>
            <person name="Delbecq S."/>
            <person name="Moubri-Menage K."/>
            <person name="Shams-Eldin H."/>
            <person name="Usmani-Brown S."/>
            <person name="Bringaud F."/>
            <person name="Wincker P."/>
            <person name="Vivares C.P."/>
            <person name="Schwarz R.T."/>
            <person name="Schetters T.P."/>
            <person name="Krause P.J."/>
            <person name="Gorenflot A."/>
            <person name="Berry V."/>
            <person name="Barbe V."/>
            <person name="Ben Mamoun C."/>
        </authorList>
    </citation>
    <scope>NUCLEOTIDE SEQUENCE [LARGE SCALE GENOMIC DNA]</scope>
    <source>
        <strain evidence="2 3">RI</strain>
    </source>
</reference>
<evidence type="ECO:0000313" key="2">
    <source>
        <dbReference type="EMBL" id="SJK86380.1"/>
    </source>
</evidence>